<dbReference type="SMART" id="SM00420">
    <property type="entry name" value="HTH_DEOR"/>
    <property type="match status" value="1"/>
</dbReference>
<keyword evidence="1" id="KW-0805">Transcription regulation</keyword>
<feature type="domain" description="HTH deoR-type" evidence="4">
    <location>
        <begin position="5"/>
        <end position="60"/>
    </location>
</feature>
<dbReference type="PROSITE" id="PS51000">
    <property type="entry name" value="HTH_DEOR_2"/>
    <property type="match status" value="1"/>
</dbReference>
<dbReference type="SUPFAM" id="SSF100950">
    <property type="entry name" value="NagB/RpiA/CoA transferase-like"/>
    <property type="match status" value="1"/>
</dbReference>
<dbReference type="SMART" id="SM01134">
    <property type="entry name" value="DeoRC"/>
    <property type="match status" value="1"/>
</dbReference>
<evidence type="ECO:0000256" key="2">
    <source>
        <dbReference type="ARBA" id="ARBA00023125"/>
    </source>
</evidence>
<gene>
    <name evidence="5" type="ORF">C7P63_02895</name>
</gene>
<keyword evidence="6" id="KW-1185">Reference proteome</keyword>
<organism evidence="5 6">
    <name type="scientific">Vagococcus humatus</name>
    <dbReference type="NCBI Taxonomy" id="1889241"/>
    <lineage>
        <taxon>Bacteria</taxon>
        <taxon>Bacillati</taxon>
        <taxon>Bacillota</taxon>
        <taxon>Bacilli</taxon>
        <taxon>Lactobacillales</taxon>
        <taxon>Enterococcaceae</taxon>
        <taxon>Vagococcus</taxon>
    </lineage>
</organism>
<dbReference type="InterPro" id="IPR001034">
    <property type="entry name" value="DeoR_HTH"/>
</dbReference>
<dbReference type="Pfam" id="PF08220">
    <property type="entry name" value="HTH_DeoR"/>
    <property type="match status" value="1"/>
</dbReference>
<dbReference type="Gene3D" id="3.40.50.1360">
    <property type="match status" value="1"/>
</dbReference>
<evidence type="ECO:0000256" key="1">
    <source>
        <dbReference type="ARBA" id="ARBA00023015"/>
    </source>
</evidence>
<dbReference type="Proteomes" id="UP000277864">
    <property type="component" value="Unassembled WGS sequence"/>
</dbReference>
<comment type="caution">
    <text evidence="5">The sequence shown here is derived from an EMBL/GenBank/DDBJ whole genome shotgun (WGS) entry which is preliminary data.</text>
</comment>
<evidence type="ECO:0000313" key="6">
    <source>
        <dbReference type="Proteomes" id="UP000277864"/>
    </source>
</evidence>
<dbReference type="OrthoDB" id="9797223at2"/>
<evidence type="ECO:0000259" key="4">
    <source>
        <dbReference type="PROSITE" id="PS51000"/>
    </source>
</evidence>
<reference evidence="5 6" key="1">
    <citation type="submission" date="2018-03" db="EMBL/GenBank/DDBJ databases">
        <authorList>
            <person name="Gulvik C.A."/>
        </authorList>
    </citation>
    <scope>NUCLEOTIDE SEQUENCE [LARGE SCALE GENOMIC DNA]</scope>
    <source>
        <strain evidence="5 6">JCM 31581</strain>
    </source>
</reference>
<keyword evidence="3" id="KW-0804">Transcription</keyword>
<dbReference type="InterPro" id="IPR037171">
    <property type="entry name" value="NagB/RpiA_transferase-like"/>
</dbReference>
<evidence type="ECO:0000256" key="3">
    <source>
        <dbReference type="ARBA" id="ARBA00023163"/>
    </source>
</evidence>
<dbReference type="InterPro" id="IPR014036">
    <property type="entry name" value="DeoR-like_C"/>
</dbReference>
<dbReference type="GO" id="GO:0003700">
    <property type="term" value="F:DNA-binding transcription factor activity"/>
    <property type="evidence" value="ECO:0007669"/>
    <property type="project" value="InterPro"/>
</dbReference>
<dbReference type="InterPro" id="IPR036388">
    <property type="entry name" value="WH-like_DNA-bd_sf"/>
</dbReference>
<dbReference type="AlphaFoldDB" id="A0A3S0A6H4"/>
<dbReference type="EMBL" id="PXZH01000001">
    <property type="protein sequence ID" value="RST90041.1"/>
    <property type="molecule type" value="Genomic_DNA"/>
</dbReference>
<dbReference type="Gene3D" id="1.10.10.10">
    <property type="entry name" value="Winged helix-like DNA-binding domain superfamily/Winged helix DNA-binding domain"/>
    <property type="match status" value="1"/>
</dbReference>
<protein>
    <submittedName>
        <fullName evidence="5">DeoR family transcriptional regulator</fullName>
    </submittedName>
</protein>
<keyword evidence="2" id="KW-0238">DNA-binding</keyword>
<accession>A0A3S0A6H4</accession>
<dbReference type="InterPro" id="IPR018356">
    <property type="entry name" value="Tscrpt_reg_HTH_DeoR_CS"/>
</dbReference>
<dbReference type="SUPFAM" id="SSF46785">
    <property type="entry name" value="Winged helix' DNA-binding domain"/>
    <property type="match status" value="1"/>
</dbReference>
<dbReference type="PROSITE" id="PS00894">
    <property type="entry name" value="HTH_DEOR_1"/>
    <property type="match status" value="1"/>
</dbReference>
<dbReference type="InterPro" id="IPR050313">
    <property type="entry name" value="Carb_Metab_HTH_regulators"/>
</dbReference>
<name>A0A3S0A6H4_9ENTE</name>
<sequence length="252" mass="28200">MYVLTEERQQRILDYLATEKIVKSHDLVTRLQTSESTIRRDLSDLEAAGKLIRIHGGAKLIAKVDAEENLLEKSVKNTQEKQLIAQAAASLVKDQDIIYLDAGSTTYEMIPYLKDKDLLVVTNSVKHATLLADYQLATIIIGGMIKLSTQAIIGAHSVKQLEQFRLDHAFMGMNNLHADYGYTTPDIEEATMKRTAMNQAENVWVLVDHTKFGGTSFAQVATLDKATILTDYCPKEVLDSFTQKTTIKEFMS</sequence>
<dbReference type="Pfam" id="PF00455">
    <property type="entry name" value="DeoRC"/>
    <property type="match status" value="1"/>
</dbReference>
<dbReference type="PRINTS" id="PR00037">
    <property type="entry name" value="HTHLACR"/>
</dbReference>
<proteinExistence type="predicted"/>
<evidence type="ECO:0000313" key="5">
    <source>
        <dbReference type="EMBL" id="RST90041.1"/>
    </source>
</evidence>
<dbReference type="GO" id="GO:0003677">
    <property type="term" value="F:DNA binding"/>
    <property type="evidence" value="ECO:0007669"/>
    <property type="project" value="UniProtKB-KW"/>
</dbReference>
<dbReference type="PANTHER" id="PTHR30363:SF56">
    <property type="entry name" value="TRANSCRIPTIONAL REGULATOR, DEOR FAMILY"/>
    <property type="match status" value="1"/>
</dbReference>
<dbReference type="PANTHER" id="PTHR30363">
    <property type="entry name" value="HTH-TYPE TRANSCRIPTIONAL REGULATOR SRLR-RELATED"/>
    <property type="match status" value="1"/>
</dbReference>
<dbReference type="InterPro" id="IPR036390">
    <property type="entry name" value="WH_DNA-bd_sf"/>
</dbReference>